<organism evidence="1 2">
    <name type="scientific">Dreissena polymorpha</name>
    <name type="common">Zebra mussel</name>
    <name type="synonym">Mytilus polymorpha</name>
    <dbReference type="NCBI Taxonomy" id="45954"/>
    <lineage>
        <taxon>Eukaryota</taxon>
        <taxon>Metazoa</taxon>
        <taxon>Spiralia</taxon>
        <taxon>Lophotrochozoa</taxon>
        <taxon>Mollusca</taxon>
        <taxon>Bivalvia</taxon>
        <taxon>Autobranchia</taxon>
        <taxon>Heteroconchia</taxon>
        <taxon>Euheterodonta</taxon>
        <taxon>Imparidentia</taxon>
        <taxon>Neoheterodontei</taxon>
        <taxon>Myida</taxon>
        <taxon>Dreissenoidea</taxon>
        <taxon>Dreissenidae</taxon>
        <taxon>Dreissena</taxon>
    </lineage>
</organism>
<keyword evidence="2" id="KW-1185">Reference proteome</keyword>
<comment type="caution">
    <text evidence="1">The sequence shown here is derived from an EMBL/GenBank/DDBJ whole genome shotgun (WGS) entry which is preliminary data.</text>
</comment>
<proteinExistence type="predicted"/>
<evidence type="ECO:0000313" key="2">
    <source>
        <dbReference type="Proteomes" id="UP000828390"/>
    </source>
</evidence>
<gene>
    <name evidence="1" type="ORF">DPMN_193135</name>
</gene>
<reference evidence="1" key="1">
    <citation type="journal article" date="2019" name="bioRxiv">
        <title>The Genome of the Zebra Mussel, Dreissena polymorpha: A Resource for Invasive Species Research.</title>
        <authorList>
            <person name="McCartney M.A."/>
            <person name="Auch B."/>
            <person name="Kono T."/>
            <person name="Mallez S."/>
            <person name="Zhang Y."/>
            <person name="Obille A."/>
            <person name="Becker A."/>
            <person name="Abrahante J.E."/>
            <person name="Garbe J."/>
            <person name="Badalamenti J.P."/>
            <person name="Herman A."/>
            <person name="Mangelson H."/>
            <person name="Liachko I."/>
            <person name="Sullivan S."/>
            <person name="Sone E.D."/>
            <person name="Koren S."/>
            <person name="Silverstein K.A.T."/>
            <person name="Beckman K.B."/>
            <person name="Gohl D.M."/>
        </authorList>
    </citation>
    <scope>NUCLEOTIDE SEQUENCE</scope>
    <source>
        <strain evidence="1">Duluth1</strain>
        <tissue evidence="1">Whole animal</tissue>
    </source>
</reference>
<accession>A0A9D4B7Y3</accession>
<sequence>MNKSVVQAYMAMHQVLQKDMEYLDVDSQNVYVDGQVLDMCLKCVAPEYGR</sequence>
<evidence type="ECO:0000313" key="1">
    <source>
        <dbReference type="EMBL" id="KAH3692584.1"/>
    </source>
</evidence>
<name>A0A9D4B7Y3_DREPO</name>
<dbReference type="Proteomes" id="UP000828390">
    <property type="component" value="Unassembled WGS sequence"/>
</dbReference>
<dbReference type="EMBL" id="JAIWYP010000021">
    <property type="protein sequence ID" value="KAH3692584.1"/>
    <property type="molecule type" value="Genomic_DNA"/>
</dbReference>
<protein>
    <submittedName>
        <fullName evidence="1">Uncharacterized protein</fullName>
    </submittedName>
</protein>
<dbReference type="AlphaFoldDB" id="A0A9D4B7Y3"/>
<reference evidence="1" key="2">
    <citation type="submission" date="2020-11" db="EMBL/GenBank/DDBJ databases">
        <authorList>
            <person name="McCartney M.A."/>
            <person name="Auch B."/>
            <person name="Kono T."/>
            <person name="Mallez S."/>
            <person name="Becker A."/>
            <person name="Gohl D.M."/>
            <person name="Silverstein K.A.T."/>
            <person name="Koren S."/>
            <person name="Bechman K.B."/>
            <person name="Herman A."/>
            <person name="Abrahante J.E."/>
            <person name="Garbe J."/>
        </authorList>
    </citation>
    <scope>NUCLEOTIDE SEQUENCE</scope>
    <source>
        <strain evidence="1">Duluth1</strain>
        <tissue evidence="1">Whole animal</tissue>
    </source>
</reference>